<name>A0ABP4WTL9_9MICO</name>
<dbReference type="Proteomes" id="UP001500506">
    <property type="component" value="Unassembled WGS sequence"/>
</dbReference>
<evidence type="ECO:0000313" key="1">
    <source>
        <dbReference type="EMBL" id="GAA1759691.1"/>
    </source>
</evidence>
<organism evidence="1 2">
    <name type="scientific">Agromyces humatus</name>
    <dbReference type="NCBI Taxonomy" id="279573"/>
    <lineage>
        <taxon>Bacteria</taxon>
        <taxon>Bacillati</taxon>
        <taxon>Actinomycetota</taxon>
        <taxon>Actinomycetes</taxon>
        <taxon>Micrococcales</taxon>
        <taxon>Microbacteriaceae</taxon>
        <taxon>Agromyces</taxon>
    </lineage>
</organism>
<protein>
    <submittedName>
        <fullName evidence="1">Uncharacterized protein</fullName>
    </submittedName>
</protein>
<dbReference type="EMBL" id="BAAANH010000003">
    <property type="protein sequence ID" value="GAA1759691.1"/>
    <property type="molecule type" value="Genomic_DNA"/>
</dbReference>
<proteinExistence type="predicted"/>
<reference evidence="2" key="1">
    <citation type="journal article" date="2019" name="Int. J. Syst. Evol. Microbiol.">
        <title>The Global Catalogue of Microorganisms (GCM) 10K type strain sequencing project: providing services to taxonomists for standard genome sequencing and annotation.</title>
        <authorList>
            <consortium name="The Broad Institute Genomics Platform"/>
            <consortium name="The Broad Institute Genome Sequencing Center for Infectious Disease"/>
            <person name="Wu L."/>
            <person name="Ma J."/>
        </authorList>
    </citation>
    <scope>NUCLEOTIDE SEQUENCE [LARGE SCALE GENOMIC DNA]</scope>
    <source>
        <strain evidence="2">JCM 14319</strain>
    </source>
</reference>
<sequence>MRRTYVVPDFEPRDGELDDGQRVKALLVALAAHEAWGYIRESRGFLGSLRNGTIDQPDTWTANARSKVSGGVRTVPSVNFAGGTRSPTAAGRFTAISSAGTVPTTSSLNGGNA</sequence>
<keyword evidence="2" id="KW-1185">Reference proteome</keyword>
<comment type="caution">
    <text evidence="1">The sequence shown here is derived from an EMBL/GenBank/DDBJ whole genome shotgun (WGS) entry which is preliminary data.</text>
</comment>
<accession>A0ABP4WTL9</accession>
<gene>
    <name evidence="1" type="ORF">GCM10009747_18420</name>
</gene>
<evidence type="ECO:0000313" key="2">
    <source>
        <dbReference type="Proteomes" id="UP001500506"/>
    </source>
</evidence>